<evidence type="ECO:0000313" key="2">
    <source>
        <dbReference type="Proteomes" id="UP001634394"/>
    </source>
</evidence>
<proteinExistence type="predicted"/>
<dbReference type="AlphaFoldDB" id="A0ABD3UYG2"/>
<comment type="caution">
    <text evidence="1">The sequence shown here is derived from an EMBL/GenBank/DDBJ whole genome shotgun (WGS) entry which is preliminary data.</text>
</comment>
<reference evidence="1 2" key="1">
    <citation type="submission" date="2024-11" db="EMBL/GenBank/DDBJ databases">
        <title>Chromosome-level genome assembly of the freshwater bivalve Anodonta woodiana.</title>
        <authorList>
            <person name="Chen X."/>
        </authorList>
    </citation>
    <scope>NUCLEOTIDE SEQUENCE [LARGE SCALE GENOMIC DNA]</scope>
    <source>
        <strain evidence="1">MN2024</strain>
        <tissue evidence="1">Gills</tissue>
    </source>
</reference>
<organism evidence="1 2">
    <name type="scientific">Sinanodonta woodiana</name>
    <name type="common">Chinese pond mussel</name>
    <name type="synonym">Anodonta woodiana</name>
    <dbReference type="NCBI Taxonomy" id="1069815"/>
    <lineage>
        <taxon>Eukaryota</taxon>
        <taxon>Metazoa</taxon>
        <taxon>Spiralia</taxon>
        <taxon>Lophotrochozoa</taxon>
        <taxon>Mollusca</taxon>
        <taxon>Bivalvia</taxon>
        <taxon>Autobranchia</taxon>
        <taxon>Heteroconchia</taxon>
        <taxon>Palaeoheterodonta</taxon>
        <taxon>Unionida</taxon>
        <taxon>Unionoidea</taxon>
        <taxon>Unionidae</taxon>
        <taxon>Unioninae</taxon>
        <taxon>Sinanodonta</taxon>
    </lineage>
</organism>
<name>A0ABD3UYG2_SINWO</name>
<dbReference type="EMBL" id="JBJQND010000014">
    <property type="protein sequence ID" value="KAL3854051.1"/>
    <property type="molecule type" value="Genomic_DNA"/>
</dbReference>
<keyword evidence="2" id="KW-1185">Reference proteome</keyword>
<dbReference type="Proteomes" id="UP001634394">
    <property type="component" value="Unassembled WGS sequence"/>
</dbReference>
<accession>A0ABD3UYG2</accession>
<evidence type="ECO:0008006" key="3">
    <source>
        <dbReference type="Google" id="ProtNLM"/>
    </source>
</evidence>
<sequence length="215" mass="24504">MGTNITNNYPLKTKAHTNKILIILESSKPLTSPIKIGKNGPSHKLEPYITKPRFCSNCKHWGHYTSKCKHKRRCNKCGGHHTGQCRRNTYKCVNCKGPHPPAAMQCPAAIRENDIIRIMNQNYLDCYSANIQYNKTRSINSSQERGKNITTRAVNLHKGNKTIKELEKLTNQIGKVIDQTENKNPNLKINVQRSLNHFKTQFFDLITLNNPIPNG</sequence>
<gene>
    <name evidence="1" type="ORF">ACJMK2_013333</name>
</gene>
<evidence type="ECO:0000313" key="1">
    <source>
        <dbReference type="EMBL" id="KAL3854051.1"/>
    </source>
</evidence>
<protein>
    <recommendedName>
        <fullName evidence="3">Nucleic-acid-binding protein from transposon X-element</fullName>
    </recommendedName>
</protein>